<proteinExistence type="predicted"/>
<keyword evidence="2" id="KW-1185">Reference proteome</keyword>
<protein>
    <submittedName>
        <fullName evidence="1">Uncharacterized protein</fullName>
    </submittedName>
</protein>
<dbReference type="AlphaFoldDB" id="A0A4Q9PFV8"/>
<reference evidence="1 2" key="1">
    <citation type="submission" date="2019-01" db="EMBL/GenBank/DDBJ databases">
        <title>Draft genome sequences of three monokaryotic isolates of the white-rot basidiomycete fungus Dichomitus squalens.</title>
        <authorList>
            <consortium name="DOE Joint Genome Institute"/>
            <person name="Lopez S.C."/>
            <person name="Andreopoulos B."/>
            <person name="Pangilinan J."/>
            <person name="Lipzen A."/>
            <person name="Riley R."/>
            <person name="Ahrendt S."/>
            <person name="Ng V."/>
            <person name="Barry K."/>
            <person name="Daum C."/>
            <person name="Grigoriev I.V."/>
            <person name="Hilden K.S."/>
            <person name="Makela M.R."/>
            <person name="de Vries R.P."/>
        </authorList>
    </citation>
    <scope>NUCLEOTIDE SEQUENCE [LARGE SCALE GENOMIC DNA]</scope>
    <source>
        <strain evidence="1 2">CBS 464.89</strain>
    </source>
</reference>
<evidence type="ECO:0000313" key="2">
    <source>
        <dbReference type="Proteomes" id="UP000292082"/>
    </source>
</evidence>
<accession>A0A4Q9PFV8</accession>
<evidence type="ECO:0000313" key="1">
    <source>
        <dbReference type="EMBL" id="TBU51791.1"/>
    </source>
</evidence>
<dbReference type="Proteomes" id="UP000292082">
    <property type="component" value="Unassembled WGS sequence"/>
</dbReference>
<sequence>MLKLDLDQEIKPFVALLTPYLSDLEGDKAKLAAWVVHQLLFHRVQDELPPIHNAFRSIHNIQQVIQCHPGLQGMILQGLETQKLGQVRSLETPVYETINYQGMLIQSFRDWVEGAMKLSLSGCKPYSNYGCWIQSHGYGKTRTLLEYSETTYSLGMDFRCKYPKWVRQLLLNELQLCHNSLEEELVMLEFFRIIFSEMNSSRGELAEDTTHKSYLELVHTWQHHSTTDNGVVPWVNVGNTLNALWTSKQRDRSMGSGPDHCTQYGGRFIPKRLLQAGTDAAKALQALIDGLLNHSPSTSAVKLLLYFDTPSH</sequence>
<organism evidence="1 2">
    <name type="scientific">Dichomitus squalens</name>
    <dbReference type="NCBI Taxonomy" id="114155"/>
    <lineage>
        <taxon>Eukaryota</taxon>
        <taxon>Fungi</taxon>
        <taxon>Dikarya</taxon>
        <taxon>Basidiomycota</taxon>
        <taxon>Agaricomycotina</taxon>
        <taxon>Agaricomycetes</taxon>
        <taxon>Polyporales</taxon>
        <taxon>Polyporaceae</taxon>
        <taxon>Dichomitus</taxon>
    </lineage>
</organism>
<gene>
    <name evidence="1" type="ORF">BD310DRAFT_910458</name>
</gene>
<name>A0A4Q9PFV8_9APHY</name>
<dbReference type="EMBL" id="ML145285">
    <property type="protein sequence ID" value="TBU51791.1"/>
    <property type="molecule type" value="Genomic_DNA"/>
</dbReference>